<organism evidence="1 2">
    <name type="scientific">Parendozoicomonas haliclonae</name>
    <dbReference type="NCBI Taxonomy" id="1960125"/>
    <lineage>
        <taxon>Bacteria</taxon>
        <taxon>Pseudomonadati</taxon>
        <taxon>Pseudomonadota</taxon>
        <taxon>Gammaproteobacteria</taxon>
        <taxon>Oceanospirillales</taxon>
        <taxon>Endozoicomonadaceae</taxon>
        <taxon>Parendozoicomonas</taxon>
    </lineage>
</organism>
<dbReference type="RefSeq" id="WP_087105962.1">
    <property type="nucleotide sequence ID" value="NZ_CBCSCN010000012.1"/>
</dbReference>
<name>A0A1X7AEA3_9GAMM</name>
<sequence length="163" mass="18719">MTVKDGITPGFIQRAYNELKAHNVLSALKVLITFGLLKGKTVSEVTNPEPHMKHSLAELETFMNLEQRDIERKEVDDPEALYQEYLGFDLTKVKLQKTDTRDELEAHRDEMAYKAQDCDKMAEMTFERDGASDIYESYKKQQQAFEKATAIANRRLELIAAKS</sequence>
<dbReference type="Proteomes" id="UP000196573">
    <property type="component" value="Unassembled WGS sequence"/>
</dbReference>
<keyword evidence="2" id="KW-1185">Reference proteome</keyword>
<reference evidence="1 2" key="1">
    <citation type="submission" date="2017-03" db="EMBL/GenBank/DDBJ databases">
        <authorList>
            <person name="Afonso C.L."/>
            <person name="Miller P.J."/>
            <person name="Scott M.A."/>
            <person name="Spackman E."/>
            <person name="Goraichik I."/>
            <person name="Dimitrov K.M."/>
            <person name="Suarez D.L."/>
            <person name="Swayne D.E."/>
        </authorList>
    </citation>
    <scope>NUCLEOTIDE SEQUENCE [LARGE SCALE GENOMIC DNA]</scope>
    <source>
        <strain evidence="1">SB41UT1</strain>
    </source>
</reference>
<accession>A0A1X7AEA3</accession>
<gene>
    <name evidence="1" type="ORF">EHSB41UT_00169</name>
</gene>
<evidence type="ECO:0000313" key="2">
    <source>
        <dbReference type="Proteomes" id="UP000196573"/>
    </source>
</evidence>
<protein>
    <submittedName>
        <fullName evidence="1">Uncharacterized protein</fullName>
    </submittedName>
</protein>
<dbReference type="AlphaFoldDB" id="A0A1X7AEA3"/>
<evidence type="ECO:0000313" key="1">
    <source>
        <dbReference type="EMBL" id="SMA32621.1"/>
    </source>
</evidence>
<proteinExistence type="predicted"/>
<dbReference type="EMBL" id="FWPT01000001">
    <property type="protein sequence ID" value="SMA32621.1"/>
    <property type="molecule type" value="Genomic_DNA"/>
</dbReference>